<dbReference type="InterPro" id="IPR000631">
    <property type="entry name" value="CARKD"/>
</dbReference>
<accession>A0A1H1KZQ0</accession>
<dbReference type="PROSITE" id="PS51383">
    <property type="entry name" value="YJEF_C_3"/>
    <property type="match status" value="1"/>
</dbReference>
<dbReference type="GO" id="GO:0110051">
    <property type="term" value="P:metabolite repair"/>
    <property type="evidence" value="ECO:0007669"/>
    <property type="project" value="TreeGrafter"/>
</dbReference>
<evidence type="ECO:0000313" key="9">
    <source>
        <dbReference type="Proteomes" id="UP000199649"/>
    </source>
</evidence>
<feature type="binding site" evidence="6">
    <location>
        <begin position="168"/>
        <end position="172"/>
    </location>
    <ligand>
        <name>AMP</name>
        <dbReference type="ChEBI" id="CHEBI:456215"/>
    </ligand>
</feature>
<dbReference type="GO" id="GO:0005524">
    <property type="term" value="F:ATP binding"/>
    <property type="evidence" value="ECO:0007669"/>
    <property type="project" value="UniProtKB-KW"/>
</dbReference>
<dbReference type="InterPro" id="IPR017953">
    <property type="entry name" value="Carbohydrate_kinase_pred_CS"/>
</dbReference>
<dbReference type="Pfam" id="PF01256">
    <property type="entry name" value="Carb_kinase"/>
    <property type="match status" value="1"/>
</dbReference>
<dbReference type="GO" id="GO:0046496">
    <property type="term" value="P:nicotinamide nucleotide metabolic process"/>
    <property type="evidence" value="ECO:0007669"/>
    <property type="project" value="UniProtKB-UniRule"/>
</dbReference>
<dbReference type="STRING" id="684552.SAMN04489719_0295"/>
<dbReference type="PROSITE" id="PS01050">
    <property type="entry name" value="YJEF_C_2"/>
    <property type="match status" value="1"/>
</dbReference>
<evidence type="ECO:0000256" key="1">
    <source>
        <dbReference type="ARBA" id="ARBA00022741"/>
    </source>
</evidence>
<dbReference type="HAMAP" id="MF_01965">
    <property type="entry name" value="NADHX_dehydratase"/>
    <property type="match status" value="1"/>
</dbReference>
<comment type="catalytic activity">
    <reaction evidence="6">
        <text>(6S)-NADHX + ADP = AMP + phosphate + NADH + H(+)</text>
        <dbReference type="Rhea" id="RHEA:32223"/>
        <dbReference type="ChEBI" id="CHEBI:15378"/>
        <dbReference type="ChEBI" id="CHEBI:43474"/>
        <dbReference type="ChEBI" id="CHEBI:57945"/>
        <dbReference type="ChEBI" id="CHEBI:64074"/>
        <dbReference type="ChEBI" id="CHEBI:456215"/>
        <dbReference type="ChEBI" id="CHEBI:456216"/>
        <dbReference type="EC" id="4.2.1.136"/>
    </reaction>
</comment>
<evidence type="ECO:0000256" key="6">
    <source>
        <dbReference type="HAMAP-Rule" id="MF_01965"/>
    </source>
</evidence>
<dbReference type="Proteomes" id="UP000199649">
    <property type="component" value="Chromosome I"/>
</dbReference>
<feature type="binding site" evidence="6">
    <location>
        <position position="197"/>
    </location>
    <ligand>
        <name>AMP</name>
        <dbReference type="ChEBI" id="CHEBI:456215"/>
    </ligand>
</feature>
<keyword evidence="2 6" id="KW-0067">ATP-binding</keyword>
<evidence type="ECO:0000259" key="7">
    <source>
        <dbReference type="PROSITE" id="PS51383"/>
    </source>
</evidence>
<name>A0A1H1KZQ0_9MICO</name>
<feature type="domain" description="YjeF C-terminal" evidence="7">
    <location>
        <begin position="1"/>
        <end position="262"/>
    </location>
</feature>
<protein>
    <recommendedName>
        <fullName evidence="6">ADP-dependent (S)-NAD(P)H-hydrate dehydratase</fullName>
        <ecNumber evidence="6">4.2.1.136</ecNumber>
    </recommendedName>
    <alternativeName>
        <fullName evidence="6">ADP-dependent NAD(P)HX dehydratase</fullName>
    </alternativeName>
</protein>
<keyword evidence="1 6" id="KW-0547">Nucleotide-binding</keyword>
<dbReference type="EMBL" id="LT629734">
    <property type="protein sequence ID" value="SDR67492.1"/>
    <property type="molecule type" value="Genomic_DNA"/>
</dbReference>
<keyword evidence="8" id="KW-0418">Kinase</keyword>
<dbReference type="EC" id="4.2.1.136" evidence="6"/>
<comment type="cofactor">
    <cofactor evidence="6">
        <name>Mg(2+)</name>
        <dbReference type="ChEBI" id="CHEBI:18420"/>
    </cofactor>
</comment>
<evidence type="ECO:0000256" key="5">
    <source>
        <dbReference type="ARBA" id="ARBA00023239"/>
    </source>
</evidence>
<feature type="binding site" evidence="6">
    <location>
        <position position="132"/>
    </location>
    <ligand>
        <name>(6S)-NADPHX</name>
        <dbReference type="ChEBI" id="CHEBI:64076"/>
    </ligand>
</feature>
<dbReference type="GO" id="GO:0052855">
    <property type="term" value="F:ADP-dependent NAD(P)H-hydrate dehydratase activity"/>
    <property type="evidence" value="ECO:0007669"/>
    <property type="project" value="UniProtKB-UniRule"/>
</dbReference>
<comment type="subunit">
    <text evidence="6">Homotetramer.</text>
</comment>
<dbReference type="CDD" id="cd01171">
    <property type="entry name" value="YXKO-related"/>
    <property type="match status" value="1"/>
</dbReference>
<keyword evidence="3 6" id="KW-0521">NADP</keyword>
<evidence type="ECO:0000256" key="3">
    <source>
        <dbReference type="ARBA" id="ARBA00022857"/>
    </source>
</evidence>
<dbReference type="SUPFAM" id="SSF53613">
    <property type="entry name" value="Ribokinase-like"/>
    <property type="match status" value="1"/>
</dbReference>
<keyword evidence="8" id="KW-0808">Transferase</keyword>
<proteinExistence type="inferred from homology"/>
<dbReference type="PANTHER" id="PTHR12592">
    <property type="entry name" value="ATP-DEPENDENT (S)-NAD(P)H-HYDRATE DEHYDRATASE FAMILY MEMBER"/>
    <property type="match status" value="1"/>
</dbReference>
<dbReference type="PANTHER" id="PTHR12592:SF0">
    <property type="entry name" value="ATP-DEPENDENT (S)-NAD(P)H-HYDRATE DEHYDRATASE"/>
    <property type="match status" value="1"/>
</dbReference>
<keyword evidence="5 6" id="KW-0456">Lyase</keyword>
<dbReference type="Gene3D" id="3.40.1190.20">
    <property type="match status" value="1"/>
</dbReference>
<evidence type="ECO:0000256" key="2">
    <source>
        <dbReference type="ARBA" id="ARBA00022840"/>
    </source>
</evidence>
<keyword evidence="9" id="KW-1185">Reference proteome</keyword>
<comment type="similarity">
    <text evidence="6">Belongs to the NnrD/CARKD family.</text>
</comment>
<organism evidence="8 9">
    <name type="scientific">Agrococcus carbonis</name>
    <dbReference type="NCBI Taxonomy" id="684552"/>
    <lineage>
        <taxon>Bacteria</taxon>
        <taxon>Bacillati</taxon>
        <taxon>Actinomycetota</taxon>
        <taxon>Actinomycetes</taxon>
        <taxon>Micrococcales</taxon>
        <taxon>Microbacteriaceae</taxon>
        <taxon>Agrococcus</taxon>
    </lineage>
</organism>
<comment type="catalytic activity">
    <reaction evidence="6">
        <text>(6S)-NADPHX + ADP = AMP + phosphate + NADPH + H(+)</text>
        <dbReference type="Rhea" id="RHEA:32235"/>
        <dbReference type="ChEBI" id="CHEBI:15378"/>
        <dbReference type="ChEBI" id="CHEBI:43474"/>
        <dbReference type="ChEBI" id="CHEBI:57783"/>
        <dbReference type="ChEBI" id="CHEBI:64076"/>
        <dbReference type="ChEBI" id="CHEBI:456215"/>
        <dbReference type="ChEBI" id="CHEBI:456216"/>
        <dbReference type="EC" id="4.2.1.136"/>
    </reaction>
</comment>
<comment type="function">
    <text evidence="6">Catalyzes the dehydration of the S-form of NAD(P)HX at the expense of ADP, which is converted to AMP. Together with NAD(P)HX epimerase, which catalyzes the epimerization of the S- and R-forms, the enzyme allows the repair of both epimers of NAD(P)HX, a damaged form of NAD(P)H that is a result of enzymatic or heat-dependent hydration.</text>
</comment>
<feature type="binding site" evidence="6">
    <location>
        <position position="31"/>
    </location>
    <ligand>
        <name>(6S)-NADPHX</name>
        <dbReference type="ChEBI" id="CHEBI:64076"/>
    </ligand>
</feature>
<dbReference type="AlphaFoldDB" id="A0A1H1KZQ0"/>
<gene>
    <name evidence="6" type="primary">nnrD</name>
    <name evidence="8" type="ORF">SAMN04489719_0295</name>
</gene>
<dbReference type="RefSeq" id="WP_092665223.1">
    <property type="nucleotide sequence ID" value="NZ_LT629734.1"/>
</dbReference>
<dbReference type="GO" id="GO:0052856">
    <property type="term" value="F:NAD(P)HX epimerase activity"/>
    <property type="evidence" value="ECO:0007669"/>
    <property type="project" value="TreeGrafter"/>
</dbReference>
<evidence type="ECO:0000256" key="4">
    <source>
        <dbReference type="ARBA" id="ARBA00023027"/>
    </source>
</evidence>
<feature type="binding site" evidence="6">
    <location>
        <position position="198"/>
    </location>
    <ligand>
        <name>(6S)-NADPHX</name>
        <dbReference type="ChEBI" id="CHEBI:64076"/>
    </ligand>
</feature>
<dbReference type="InterPro" id="IPR029056">
    <property type="entry name" value="Ribokinase-like"/>
</dbReference>
<feature type="binding site" evidence="6">
    <location>
        <position position="86"/>
    </location>
    <ligand>
        <name>(6S)-NADPHX</name>
        <dbReference type="ChEBI" id="CHEBI:64076"/>
    </ligand>
</feature>
<dbReference type="OrthoDB" id="9806925at2"/>
<sequence>MTWLRAPGPDDDKRSMGVLGVVTGSVRYPGAAVLGVEAAWRTGVGTVRLWAPRRVQDLVLARRPETVCHALDEPPEGVDAWVLGSGQDARERDEALRALLRACLGGGRPAVVDAGALDLVPGHEGPAVVTPHEGELARILGRERDALGDRDAAAGEAARALDAIVVAKGVPTFVATPAGALTTVHPPTHRLATAGTGDVLAGVLGAVVAGSAREAADPGALASMAALAVRLHGAAAALAAQGGRSVTALDVAERLPEAVAAARAD</sequence>
<keyword evidence="4 6" id="KW-0520">NAD</keyword>
<dbReference type="GO" id="GO:0016301">
    <property type="term" value="F:kinase activity"/>
    <property type="evidence" value="ECO:0007669"/>
    <property type="project" value="UniProtKB-KW"/>
</dbReference>
<evidence type="ECO:0000313" key="8">
    <source>
        <dbReference type="EMBL" id="SDR67492.1"/>
    </source>
</evidence>
<reference evidence="9" key="1">
    <citation type="submission" date="2016-10" db="EMBL/GenBank/DDBJ databases">
        <authorList>
            <person name="Varghese N."/>
            <person name="Submissions S."/>
        </authorList>
    </citation>
    <scope>NUCLEOTIDE SEQUENCE [LARGE SCALE GENOMIC DNA]</scope>
    <source>
        <strain evidence="9">DSM 22965</strain>
    </source>
</reference>